<protein>
    <submittedName>
        <fullName evidence="2">CheW domain protein</fullName>
    </submittedName>
</protein>
<dbReference type="PANTHER" id="PTHR22617:SF23">
    <property type="entry name" value="CHEMOTAXIS PROTEIN CHEW"/>
    <property type="match status" value="1"/>
</dbReference>
<evidence type="ECO:0000259" key="1">
    <source>
        <dbReference type="PROSITE" id="PS50851"/>
    </source>
</evidence>
<dbReference type="SUPFAM" id="SSF50341">
    <property type="entry name" value="CheW-like"/>
    <property type="match status" value="1"/>
</dbReference>
<dbReference type="AlphaFoldDB" id="A0A0S6W5H0"/>
<reference evidence="2" key="1">
    <citation type="journal article" date="2015" name="PeerJ">
        <title>First genomic representation of candidate bacterial phylum KSB3 points to enhanced environmental sensing as a trigger of wastewater bulking.</title>
        <authorList>
            <person name="Sekiguchi Y."/>
            <person name="Ohashi A."/>
            <person name="Parks D.H."/>
            <person name="Yamauchi T."/>
            <person name="Tyson G.W."/>
            <person name="Hugenholtz P."/>
        </authorList>
    </citation>
    <scope>NUCLEOTIDE SEQUENCE [LARGE SCALE GENOMIC DNA]</scope>
</reference>
<dbReference type="GO" id="GO:0007165">
    <property type="term" value="P:signal transduction"/>
    <property type="evidence" value="ECO:0007669"/>
    <property type="project" value="InterPro"/>
</dbReference>
<dbReference type="Gene3D" id="2.40.50.180">
    <property type="entry name" value="CheA-289, Domain 4"/>
    <property type="match status" value="1"/>
</dbReference>
<sequence>MLFGLYHGLLALEPGNTHTNMQDMSLPLNAREEHDEETQDQETIQVCVFELSGRLFGLSIFDVQEILEKSPITPVPTTPGFLKGVINLRGNIVPVADIREILELPVKHRSRDSRIMILNFKNAQIGILVDAVTEVRRLEKRLLVTESIQTGISDGKFIANIIQYNEGFLVLLNLQHLYTAIQL</sequence>
<accession>A0A0S6W5H0</accession>
<dbReference type="eggNOG" id="COG0835">
    <property type="taxonomic scope" value="Bacteria"/>
</dbReference>
<dbReference type="Proteomes" id="UP000030661">
    <property type="component" value="Unassembled WGS sequence"/>
</dbReference>
<dbReference type="EMBL" id="DF820463">
    <property type="protein sequence ID" value="GAK54856.1"/>
    <property type="molecule type" value="Genomic_DNA"/>
</dbReference>
<dbReference type="STRING" id="1499967.U27_01687"/>
<feature type="domain" description="CheW-like" evidence="1">
    <location>
        <begin position="43"/>
        <end position="183"/>
    </location>
</feature>
<dbReference type="InterPro" id="IPR036061">
    <property type="entry name" value="CheW-like_dom_sf"/>
</dbReference>
<dbReference type="PANTHER" id="PTHR22617">
    <property type="entry name" value="CHEMOTAXIS SENSOR HISTIDINE KINASE-RELATED"/>
    <property type="match status" value="1"/>
</dbReference>
<dbReference type="GO" id="GO:0006935">
    <property type="term" value="P:chemotaxis"/>
    <property type="evidence" value="ECO:0007669"/>
    <property type="project" value="InterPro"/>
</dbReference>
<keyword evidence="3" id="KW-1185">Reference proteome</keyword>
<dbReference type="Gene3D" id="2.30.30.40">
    <property type="entry name" value="SH3 Domains"/>
    <property type="match status" value="1"/>
</dbReference>
<proteinExistence type="predicted"/>
<dbReference type="PROSITE" id="PS50851">
    <property type="entry name" value="CHEW"/>
    <property type="match status" value="1"/>
</dbReference>
<dbReference type="GO" id="GO:0005829">
    <property type="term" value="C:cytosol"/>
    <property type="evidence" value="ECO:0007669"/>
    <property type="project" value="TreeGrafter"/>
</dbReference>
<name>A0A0S6W5H0_VECG1</name>
<dbReference type="InterPro" id="IPR002545">
    <property type="entry name" value="CheW-lke_dom"/>
</dbReference>
<gene>
    <name evidence="2" type="ORF">U27_01687</name>
</gene>
<evidence type="ECO:0000313" key="2">
    <source>
        <dbReference type="EMBL" id="GAK54856.1"/>
    </source>
</evidence>
<evidence type="ECO:0000313" key="3">
    <source>
        <dbReference type="Proteomes" id="UP000030661"/>
    </source>
</evidence>
<dbReference type="Pfam" id="PF01584">
    <property type="entry name" value="CheW"/>
    <property type="match status" value="1"/>
</dbReference>
<dbReference type="HOGENOM" id="CLU_048995_3_2_0"/>
<dbReference type="InterPro" id="IPR039315">
    <property type="entry name" value="CheW"/>
</dbReference>
<dbReference type="SMART" id="SM00260">
    <property type="entry name" value="CheW"/>
    <property type="match status" value="1"/>
</dbReference>
<organism evidence="2">
    <name type="scientific">Vecturithrix granuli</name>
    <dbReference type="NCBI Taxonomy" id="1499967"/>
    <lineage>
        <taxon>Bacteria</taxon>
        <taxon>Candidatus Moduliflexota</taxon>
        <taxon>Candidatus Vecturitrichia</taxon>
        <taxon>Candidatus Vecturitrichales</taxon>
        <taxon>Candidatus Vecturitrichaceae</taxon>
        <taxon>Candidatus Vecturithrix</taxon>
    </lineage>
</organism>